<keyword evidence="3" id="KW-1185">Reference proteome</keyword>
<gene>
    <name evidence="2" type="ORF">QBC34DRAFT_466169</name>
</gene>
<keyword evidence="1" id="KW-0732">Signal</keyword>
<proteinExistence type="predicted"/>
<sequence length="134" mass="14434">MHLAATTLTLLASLSFTSAVPQPVIEQRQTNATAVLEARQERAGLELLLFSGRHCEGESWGRRVHIGTCAPTNPGFSSVKILKKYENQFGGPNVVTIYTRNDCGCPTCGSHGYNTHAGQCLEFPEFVGNAIGVL</sequence>
<accession>A0AAV9GHM8</accession>
<organism evidence="2 3">
    <name type="scientific">Podospora aff. communis PSN243</name>
    <dbReference type="NCBI Taxonomy" id="3040156"/>
    <lineage>
        <taxon>Eukaryota</taxon>
        <taxon>Fungi</taxon>
        <taxon>Dikarya</taxon>
        <taxon>Ascomycota</taxon>
        <taxon>Pezizomycotina</taxon>
        <taxon>Sordariomycetes</taxon>
        <taxon>Sordariomycetidae</taxon>
        <taxon>Sordariales</taxon>
        <taxon>Podosporaceae</taxon>
        <taxon>Podospora</taxon>
    </lineage>
</organism>
<evidence type="ECO:0000313" key="2">
    <source>
        <dbReference type="EMBL" id="KAK4448013.1"/>
    </source>
</evidence>
<protein>
    <submittedName>
        <fullName evidence="2">Uncharacterized protein</fullName>
    </submittedName>
</protein>
<evidence type="ECO:0000313" key="3">
    <source>
        <dbReference type="Proteomes" id="UP001321760"/>
    </source>
</evidence>
<feature type="signal peptide" evidence="1">
    <location>
        <begin position="1"/>
        <end position="19"/>
    </location>
</feature>
<comment type="caution">
    <text evidence="2">The sequence shown here is derived from an EMBL/GenBank/DDBJ whole genome shotgun (WGS) entry which is preliminary data.</text>
</comment>
<reference evidence="2" key="1">
    <citation type="journal article" date="2023" name="Mol. Phylogenet. Evol.">
        <title>Genome-scale phylogeny and comparative genomics of the fungal order Sordariales.</title>
        <authorList>
            <person name="Hensen N."/>
            <person name="Bonometti L."/>
            <person name="Westerberg I."/>
            <person name="Brannstrom I.O."/>
            <person name="Guillou S."/>
            <person name="Cros-Aarteil S."/>
            <person name="Calhoun S."/>
            <person name="Haridas S."/>
            <person name="Kuo A."/>
            <person name="Mondo S."/>
            <person name="Pangilinan J."/>
            <person name="Riley R."/>
            <person name="LaButti K."/>
            <person name="Andreopoulos B."/>
            <person name="Lipzen A."/>
            <person name="Chen C."/>
            <person name="Yan M."/>
            <person name="Daum C."/>
            <person name="Ng V."/>
            <person name="Clum A."/>
            <person name="Steindorff A."/>
            <person name="Ohm R.A."/>
            <person name="Martin F."/>
            <person name="Silar P."/>
            <person name="Natvig D.O."/>
            <person name="Lalanne C."/>
            <person name="Gautier V."/>
            <person name="Ament-Velasquez S.L."/>
            <person name="Kruys A."/>
            <person name="Hutchinson M.I."/>
            <person name="Powell A.J."/>
            <person name="Barry K."/>
            <person name="Miller A.N."/>
            <person name="Grigoriev I.V."/>
            <person name="Debuchy R."/>
            <person name="Gladieux P."/>
            <person name="Hiltunen Thoren M."/>
            <person name="Johannesson H."/>
        </authorList>
    </citation>
    <scope>NUCLEOTIDE SEQUENCE</scope>
    <source>
        <strain evidence="2">PSN243</strain>
    </source>
</reference>
<name>A0AAV9GHM8_9PEZI</name>
<evidence type="ECO:0000256" key="1">
    <source>
        <dbReference type="SAM" id="SignalP"/>
    </source>
</evidence>
<dbReference type="AlphaFoldDB" id="A0AAV9GHM8"/>
<feature type="chain" id="PRO_5043373093" evidence="1">
    <location>
        <begin position="20"/>
        <end position="134"/>
    </location>
</feature>
<reference evidence="2" key="2">
    <citation type="submission" date="2023-05" db="EMBL/GenBank/DDBJ databases">
        <authorList>
            <consortium name="Lawrence Berkeley National Laboratory"/>
            <person name="Steindorff A."/>
            <person name="Hensen N."/>
            <person name="Bonometti L."/>
            <person name="Westerberg I."/>
            <person name="Brannstrom I.O."/>
            <person name="Guillou S."/>
            <person name="Cros-Aarteil S."/>
            <person name="Calhoun S."/>
            <person name="Haridas S."/>
            <person name="Kuo A."/>
            <person name="Mondo S."/>
            <person name="Pangilinan J."/>
            <person name="Riley R."/>
            <person name="Labutti K."/>
            <person name="Andreopoulos B."/>
            <person name="Lipzen A."/>
            <person name="Chen C."/>
            <person name="Yanf M."/>
            <person name="Daum C."/>
            <person name="Ng V."/>
            <person name="Clum A."/>
            <person name="Ohm R."/>
            <person name="Martin F."/>
            <person name="Silar P."/>
            <person name="Natvig D."/>
            <person name="Lalanne C."/>
            <person name="Gautier V."/>
            <person name="Ament-Velasquez S.L."/>
            <person name="Kruys A."/>
            <person name="Hutchinson M.I."/>
            <person name="Powell A.J."/>
            <person name="Barry K."/>
            <person name="Miller A.N."/>
            <person name="Grigoriev I.V."/>
            <person name="Debuchy R."/>
            <person name="Gladieux P."/>
            <person name="Thoren M.H."/>
            <person name="Johannesson H."/>
        </authorList>
    </citation>
    <scope>NUCLEOTIDE SEQUENCE</scope>
    <source>
        <strain evidence="2">PSN243</strain>
    </source>
</reference>
<dbReference type="EMBL" id="MU865945">
    <property type="protein sequence ID" value="KAK4448013.1"/>
    <property type="molecule type" value="Genomic_DNA"/>
</dbReference>
<dbReference type="Proteomes" id="UP001321760">
    <property type="component" value="Unassembled WGS sequence"/>
</dbReference>